<evidence type="ECO:0000256" key="1">
    <source>
        <dbReference type="SAM" id="MobiDB-lite"/>
    </source>
</evidence>
<dbReference type="InterPro" id="IPR045384">
    <property type="entry name" value="DUF6527"/>
</dbReference>
<sequence>MEDGLLYISEEYETAGHKCCCGCGEKVMTPLNPAKWQLSKSPNGAVSLYPSIGNWKFVCQSHYWIRENRVITAGMMSKQKIEAVKARDKRDSQRYIDRTNQTMRNQSEGTKPSTRSQGKSGLMSIIANTLRGWWKGS</sequence>
<keyword evidence="3" id="KW-1185">Reference proteome</keyword>
<gene>
    <name evidence="2" type="ORF">OPV09_01490</name>
</gene>
<dbReference type="RefSeq" id="WP_338682222.1">
    <property type="nucleotide sequence ID" value="NZ_CP142523.1"/>
</dbReference>
<dbReference type="Proteomes" id="UP001373909">
    <property type="component" value="Chromosome"/>
</dbReference>
<dbReference type="Pfam" id="PF20137">
    <property type="entry name" value="BubE"/>
    <property type="match status" value="1"/>
</dbReference>
<proteinExistence type="predicted"/>
<accession>A0ABZ2GVU8</accession>
<evidence type="ECO:0000313" key="2">
    <source>
        <dbReference type="EMBL" id="WWO49165.1"/>
    </source>
</evidence>
<evidence type="ECO:0000313" key="3">
    <source>
        <dbReference type="Proteomes" id="UP001373909"/>
    </source>
</evidence>
<feature type="compositionally biased region" description="Polar residues" evidence="1">
    <location>
        <begin position="98"/>
        <end position="119"/>
    </location>
</feature>
<organism evidence="2 3">
    <name type="scientific">Janthinobacterium aestuarii</name>
    <dbReference type="NCBI Taxonomy" id="2985511"/>
    <lineage>
        <taxon>Bacteria</taxon>
        <taxon>Pseudomonadati</taxon>
        <taxon>Pseudomonadota</taxon>
        <taxon>Betaproteobacteria</taxon>
        <taxon>Burkholderiales</taxon>
        <taxon>Oxalobacteraceae</taxon>
        <taxon>Janthinobacterium</taxon>
    </lineage>
</organism>
<feature type="compositionally biased region" description="Basic and acidic residues" evidence="1">
    <location>
        <begin position="83"/>
        <end position="97"/>
    </location>
</feature>
<dbReference type="EMBL" id="CP142523">
    <property type="protein sequence ID" value="WWO49165.1"/>
    <property type="molecule type" value="Genomic_DNA"/>
</dbReference>
<feature type="region of interest" description="Disordered" evidence="1">
    <location>
        <begin position="83"/>
        <end position="121"/>
    </location>
</feature>
<name>A0ABZ2GVU8_9BURK</name>
<reference evidence="2 3" key="1">
    <citation type="submission" date="2024-01" db="EMBL/GenBank/DDBJ databases">
        <title>Draft genome sequences of nine bacterial species from freshwater ponds near Washington, DC.</title>
        <authorList>
            <person name="Pavloudi C."/>
            <person name="Oliver L."/>
            <person name="Slattery K."/>
            <person name="Lissner G."/>
            <person name="Saw J.H."/>
        </authorList>
    </citation>
    <scope>NUCLEOTIDE SEQUENCE [LARGE SCALE GENOMIC DNA]</scope>
    <source>
        <strain evidence="3">TB1-E2</strain>
    </source>
</reference>
<protein>
    <submittedName>
        <fullName evidence="2">DUF6527 family protein</fullName>
    </submittedName>
</protein>